<proteinExistence type="predicted"/>
<reference evidence="3 4" key="1">
    <citation type="submission" date="2009-11" db="EMBL/GenBank/DDBJ databases">
        <title>Annotation of Allomyces macrogynus ATCC 38327.</title>
        <authorList>
            <consortium name="The Broad Institute Genome Sequencing Platform"/>
            <person name="Russ C."/>
            <person name="Cuomo C."/>
            <person name="Burger G."/>
            <person name="Gray M.W."/>
            <person name="Holland P.W.H."/>
            <person name="King N."/>
            <person name="Lang F.B.F."/>
            <person name="Roger A.J."/>
            <person name="Ruiz-Trillo I."/>
            <person name="Young S.K."/>
            <person name="Zeng Q."/>
            <person name="Gargeya S."/>
            <person name="Fitzgerald M."/>
            <person name="Haas B."/>
            <person name="Abouelleil A."/>
            <person name="Alvarado L."/>
            <person name="Arachchi H.M."/>
            <person name="Berlin A."/>
            <person name="Chapman S.B."/>
            <person name="Gearin G."/>
            <person name="Goldberg J."/>
            <person name="Griggs A."/>
            <person name="Gujja S."/>
            <person name="Hansen M."/>
            <person name="Heiman D."/>
            <person name="Howarth C."/>
            <person name="Larimer J."/>
            <person name="Lui A."/>
            <person name="MacDonald P.J.P."/>
            <person name="McCowen C."/>
            <person name="Montmayeur A."/>
            <person name="Murphy C."/>
            <person name="Neiman D."/>
            <person name="Pearson M."/>
            <person name="Priest M."/>
            <person name="Roberts A."/>
            <person name="Saif S."/>
            <person name="Shea T."/>
            <person name="Sisk P."/>
            <person name="Stolte C."/>
            <person name="Sykes S."/>
            <person name="Wortman J."/>
            <person name="Nusbaum C."/>
            <person name="Birren B."/>
        </authorList>
    </citation>
    <scope>NUCLEOTIDE SEQUENCE [LARGE SCALE GENOMIC DNA]</scope>
    <source>
        <strain evidence="3 4">ATCC 38327</strain>
    </source>
</reference>
<gene>
    <name evidence="3" type="ORF">AMAG_02139</name>
</gene>
<feature type="coiled-coil region" evidence="1">
    <location>
        <begin position="89"/>
        <end position="148"/>
    </location>
</feature>
<sequence length="754" mass="85704">MVSTIKQELEGAIYSNQLTLSPQLTSDVEAVTNLDKIPWFVLVTRLGDMRREEIDSTRETLADLTHKVKIRERDIALLQKRSIASKQELQDRDDTISSLNARIAQLEQDLVAKLADMDELKRDFQAKLDAVNHDKDTLELSLNQANATIERLSVFKTAKDANDDQLSARIWVTEKRELLVPEPVHVTEVSIKEAETLQRQLHDIANNHIDDLEAAMLQIRKKREILGTSGANDDDIEQQHLLHEFELSMAQLQQEQALLGEHILALQASLAKYRDTAECMMWRTHAGETQRKYAVTLYVSTDGGNVFRVWKDSPFCAKCADRVIVCPHMHSPGCLDRFHTLADWTVPVPTGATHLQFRRPNLLIQVPAKVLINDSFAITDDEHEDYVDMKLHRASRYFKVIWHDFFNRRHHARPVLPRVFTIDKLVRLMCDMYDARWQYEAASIDHTMSFMDFFHEFLGERYRVPAVASRVAFEALSALEHHQESNHNINLFVRHLAGSEECTWKYTRLMFTYVSLLEPFDLPRFRKMLHTLYPHRTDALYEYLELEQLGYAAQAAAANPNAIPGAPAKITGESVREQLKTLLRRRRDPNHRAFKRLLAKYDVLGANALARDVFLDAMHDLVPQTPREIAAQHYAISEHDYGVNRVGIDRLAEIVAFMFANQCHAAGWGIPGVLAARAKAQEESLAPSLDEISHGSDGPSKGASKAKSKPPAMPIVAHLADELAAYSKLEADEDEDADTRRIELGLTAASTNRE</sequence>
<evidence type="ECO:0000256" key="2">
    <source>
        <dbReference type="SAM" id="MobiDB-lite"/>
    </source>
</evidence>
<keyword evidence="1" id="KW-0175">Coiled coil</keyword>
<dbReference type="EMBL" id="GG745330">
    <property type="protein sequence ID" value="KNE56316.1"/>
    <property type="molecule type" value="Genomic_DNA"/>
</dbReference>
<feature type="region of interest" description="Disordered" evidence="2">
    <location>
        <begin position="730"/>
        <end position="754"/>
    </location>
</feature>
<dbReference type="AlphaFoldDB" id="A0A0L0S1N6"/>
<dbReference type="Proteomes" id="UP000054350">
    <property type="component" value="Unassembled WGS sequence"/>
</dbReference>
<evidence type="ECO:0000256" key="1">
    <source>
        <dbReference type="SAM" id="Coils"/>
    </source>
</evidence>
<dbReference type="OMA" id="MSYQSFS"/>
<dbReference type="OrthoDB" id="2142729at2759"/>
<evidence type="ECO:0000313" key="4">
    <source>
        <dbReference type="Proteomes" id="UP000054350"/>
    </source>
</evidence>
<name>A0A0L0S1N6_ALLM3</name>
<evidence type="ECO:0000313" key="3">
    <source>
        <dbReference type="EMBL" id="KNE56316.1"/>
    </source>
</evidence>
<organism evidence="3 4">
    <name type="scientific">Allomyces macrogynus (strain ATCC 38327)</name>
    <name type="common">Allomyces javanicus var. macrogynus</name>
    <dbReference type="NCBI Taxonomy" id="578462"/>
    <lineage>
        <taxon>Eukaryota</taxon>
        <taxon>Fungi</taxon>
        <taxon>Fungi incertae sedis</taxon>
        <taxon>Blastocladiomycota</taxon>
        <taxon>Blastocladiomycetes</taxon>
        <taxon>Blastocladiales</taxon>
        <taxon>Blastocladiaceae</taxon>
        <taxon>Allomyces</taxon>
    </lineage>
</organism>
<feature type="region of interest" description="Disordered" evidence="2">
    <location>
        <begin position="685"/>
        <end position="712"/>
    </location>
</feature>
<reference evidence="4" key="2">
    <citation type="submission" date="2009-11" db="EMBL/GenBank/DDBJ databases">
        <title>The Genome Sequence of Allomyces macrogynus strain ATCC 38327.</title>
        <authorList>
            <consortium name="The Broad Institute Genome Sequencing Platform"/>
            <person name="Russ C."/>
            <person name="Cuomo C."/>
            <person name="Shea T."/>
            <person name="Young S.K."/>
            <person name="Zeng Q."/>
            <person name="Koehrsen M."/>
            <person name="Haas B."/>
            <person name="Borodovsky M."/>
            <person name="Guigo R."/>
            <person name="Alvarado L."/>
            <person name="Berlin A."/>
            <person name="Borenstein D."/>
            <person name="Chen Z."/>
            <person name="Engels R."/>
            <person name="Freedman E."/>
            <person name="Gellesch M."/>
            <person name="Goldberg J."/>
            <person name="Griggs A."/>
            <person name="Gujja S."/>
            <person name="Heiman D."/>
            <person name="Hepburn T."/>
            <person name="Howarth C."/>
            <person name="Jen D."/>
            <person name="Larson L."/>
            <person name="Lewis B."/>
            <person name="Mehta T."/>
            <person name="Park D."/>
            <person name="Pearson M."/>
            <person name="Roberts A."/>
            <person name="Saif S."/>
            <person name="Shenoy N."/>
            <person name="Sisk P."/>
            <person name="Stolte C."/>
            <person name="Sykes S."/>
            <person name="Walk T."/>
            <person name="White J."/>
            <person name="Yandava C."/>
            <person name="Burger G."/>
            <person name="Gray M.W."/>
            <person name="Holland P.W.H."/>
            <person name="King N."/>
            <person name="Lang F.B.F."/>
            <person name="Roger A.J."/>
            <person name="Ruiz-Trillo I."/>
            <person name="Lander E."/>
            <person name="Nusbaum C."/>
        </authorList>
    </citation>
    <scope>NUCLEOTIDE SEQUENCE [LARGE SCALE GENOMIC DNA]</scope>
    <source>
        <strain evidence="4">ATCC 38327</strain>
    </source>
</reference>
<keyword evidence="4" id="KW-1185">Reference proteome</keyword>
<feature type="compositionally biased region" description="Low complexity" evidence="2">
    <location>
        <begin position="695"/>
        <end position="705"/>
    </location>
</feature>
<dbReference type="VEuPathDB" id="FungiDB:AMAG_02139"/>
<accession>A0A0L0S1N6</accession>
<protein>
    <submittedName>
        <fullName evidence="3">Uncharacterized protein</fullName>
    </submittedName>
</protein>